<keyword evidence="2" id="KW-1185">Reference proteome</keyword>
<dbReference type="EMBL" id="CP001878">
    <property type="protein sequence ID" value="ADC48970.1"/>
    <property type="molecule type" value="Genomic_DNA"/>
</dbReference>
<dbReference type="STRING" id="398511.BpOF4_04530"/>
<proteinExistence type="predicted"/>
<accession>D3FYT7</accession>
<dbReference type="KEGG" id="bpf:BpOF4_04530"/>
<dbReference type="HOGENOM" id="CLU_3229792_0_0_9"/>
<dbReference type="AlphaFoldDB" id="D3FYT7"/>
<protein>
    <submittedName>
        <fullName evidence="1">Uncharacterized protein</fullName>
    </submittedName>
</protein>
<dbReference type="Proteomes" id="UP000001544">
    <property type="component" value="Chromosome"/>
</dbReference>
<organism evidence="1 2">
    <name type="scientific">Alkalihalophilus pseudofirmus (strain ATCC BAA-2126 / JCM 17055 / OF4)</name>
    <name type="common">Bacillus pseudofirmus</name>
    <dbReference type="NCBI Taxonomy" id="398511"/>
    <lineage>
        <taxon>Bacteria</taxon>
        <taxon>Bacillati</taxon>
        <taxon>Bacillota</taxon>
        <taxon>Bacilli</taxon>
        <taxon>Bacillales</taxon>
        <taxon>Bacillaceae</taxon>
        <taxon>Alkalihalophilus</taxon>
    </lineage>
</organism>
<evidence type="ECO:0000313" key="2">
    <source>
        <dbReference type="Proteomes" id="UP000001544"/>
    </source>
</evidence>
<evidence type="ECO:0000313" key="1">
    <source>
        <dbReference type="EMBL" id="ADC48970.1"/>
    </source>
</evidence>
<sequence>MTKQLAEELVKVLAEGNYKIYLTPAGRLAITELLHEKGTEQDV</sequence>
<name>D3FYT7_ALKPO</name>
<dbReference type="RefSeq" id="WP_012960244.1">
    <property type="nucleotide sequence ID" value="NC_013791.2"/>
</dbReference>
<reference evidence="1 2" key="1">
    <citation type="journal article" date="2011" name="Environ. Microbiol.">
        <title>Genome of alkaliphilic Bacillus pseudofirmus OF4 reveals adaptations that support the ability to grow in an external pH range from 7.5 to 11.4.</title>
        <authorList>
            <person name="Janto B."/>
            <person name="Ahmed A."/>
            <person name="Ito M."/>
            <person name="Liu J."/>
            <person name="Hicks D.B."/>
            <person name="Pagni S."/>
            <person name="Fackelmayer O.J."/>
            <person name="Smith T.A."/>
            <person name="Earl J."/>
            <person name="Elbourne L.D."/>
            <person name="Hassan K."/>
            <person name="Paulsen I.T."/>
            <person name="Kolsto A.B."/>
            <person name="Tourasse N.J."/>
            <person name="Ehrlich G.D."/>
            <person name="Boissy R."/>
            <person name="Ivey D.M."/>
            <person name="Li G."/>
            <person name="Xue Y."/>
            <person name="Ma Y."/>
            <person name="Hu F.Z."/>
            <person name="Krulwich T.A."/>
        </authorList>
    </citation>
    <scope>NUCLEOTIDE SEQUENCE [LARGE SCALE GENOMIC DNA]</scope>
    <source>
        <strain evidence="2">ATCC BAA-2126 / JCM 17055 / OF4</strain>
    </source>
</reference>
<gene>
    <name evidence="1" type="ordered locus">BpOF4_04530</name>
</gene>